<dbReference type="HOGENOM" id="CLU_000960_22_2_1"/>
<evidence type="ECO:0000313" key="7">
    <source>
        <dbReference type="EMBL" id="KIN02299.1"/>
    </source>
</evidence>
<dbReference type="InterPro" id="IPR020846">
    <property type="entry name" value="MFS_dom"/>
</dbReference>
<dbReference type="GO" id="GO:0005886">
    <property type="term" value="C:plasma membrane"/>
    <property type="evidence" value="ECO:0007669"/>
    <property type="project" value="TreeGrafter"/>
</dbReference>
<feature type="transmembrane region" description="Helical" evidence="5">
    <location>
        <begin position="328"/>
        <end position="349"/>
    </location>
</feature>
<feature type="transmembrane region" description="Helical" evidence="5">
    <location>
        <begin position="266"/>
        <end position="287"/>
    </location>
</feature>
<dbReference type="Gene3D" id="1.20.1250.20">
    <property type="entry name" value="MFS general substrate transporter like domains"/>
    <property type="match status" value="1"/>
</dbReference>
<dbReference type="Gene3D" id="1.20.1720.10">
    <property type="entry name" value="Multidrug resistance protein D"/>
    <property type="match status" value="1"/>
</dbReference>
<dbReference type="EMBL" id="KN832875">
    <property type="protein sequence ID" value="KIN02299.1"/>
    <property type="molecule type" value="Genomic_DNA"/>
</dbReference>
<evidence type="ECO:0000256" key="4">
    <source>
        <dbReference type="ARBA" id="ARBA00023136"/>
    </source>
</evidence>
<keyword evidence="4 5" id="KW-0472">Membrane</keyword>
<evidence type="ECO:0000256" key="3">
    <source>
        <dbReference type="ARBA" id="ARBA00022989"/>
    </source>
</evidence>
<dbReference type="SUPFAM" id="SSF103473">
    <property type="entry name" value="MFS general substrate transporter"/>
    <property type="match status" value="1"/>
</dbReference>
<comment type="subcellular location">
    <subcellularLocation>
        <location evidence="1">Membrane</location>
        <topology evidence="1">Multi-pass membrane protein</topology>
    </subcellularLocation>
</comment>
<feature type="transmembrane region" description="Helical" evidence="5">
    <location>
        <begin position="219"/>
        <end position="245"/>
    </location>
</feature>
<reference evidence="7 8" key="1">
    <citation type="submission" date="2014-04" db="EMBL/GenBank/DDBJ databases">
        <authorList>
            <consortium name="DOE Joint Genome Institute"/>
            <person name="Kuo A."/>
            <person name="Martino E."/>
            <person name="Perotto S."/>
            <person name="Kohler A."/>
            <person name="Nagy L.G."/>
            <person name="Floudas D."/>
            <person name="Copeland A."/>
            <person name="Barry K.W."/>
            <person name="Cichocki N."/>
            <person name="Veneault-Fourrey C."/>
            <person name="LaButti K."/>
            <person name="Lindquist E.A."/>
            <person name="Lipzen A."/>
            <person name="Lundell T."/>
            <person name="Morin E."/>
            <person name="Murat C."/>
            <person name="Sun H."/>
            <person name="Tunlid A."/>
            <person name="Henrissat B."/>
            <person name="Grigoriev I.V."/>
            <person name="Hibbett D.S."/>
            <person name="Martin F."/>
            <person name="Nordberg H.P."/>
            <person name="Cantor M.N."/>
            <person name="Hua S.X."/>
        </authorList>
    </citation>
    <scope>NUCLEOTIDE SEQUENCE [LARGE SCALE GENOMIC DNA]</scope>
    <source>
        <strain evidence="7 8">Zn</strain>
    </source>
</reference>
<protein>
    <recommendedName>
        <fullName evidence="6">Major facilitator superfamily (MFS) profile domain-containing protein</fullName>
    </recommendedName>
</protein>
<evidence type="ECO:0000256" key="5">
    <source>
        <dbReference type="SAM" id="Phobius"/>
    </source>
</evidence>
<dbReference type="InterPro" id="IPR011701">
    <property type="entry name" value="MFS"/>
</dbReference>
<dbReference type="PANTHER" id="PTHR23501">
    <property type="entry name" value="MAJOR FACILITATOR SUPERFAMILY"/>
    <property type="match status" value="1"/>
</dbReference>
<keyword evidence="8" id="KW-1185">Reference proteome</keyword>
<keyword evidence="3 5" id="KW-1133">Transmembrane helix</keyword>
<dbReference type="OrthoDB" id="440553at2759"/>
<dbReference type="InterPro" id="IPR036259">
    <property type="entry name" value="MFS_trans_sf"/>
</dbReference>
<feature type="transmembrane region" description="Helical" evidence="5">
    <location>
        <begin position="361"/>
        <end position="384"/>
    </location>
</feature>
<evidence type="ECO:0000259" key="6">
    <source>
        <dbReference type="PROSITE" id="PS50850"/>
    </source>
</evidence>
<feature type="domain" description="Major facilitator superfamily (MFS) profile" evidence="6">
    <location>
        <begin position="1"/>
        <end position="500"/>
    </location>
</feature>
<dbReference type="Proteomes" id="UP000054321">
    <property type="component" value="Unassembled WGS sequence"/>
</dbReference>
<proteinExistence type="predicted"/>
<feature type="transmembrane region" description="Helical" evidence="5">
    <location>
        <begin position="28"/>
        <end position="50"/>
    </location>
</feature>
<sequence>MCLGLFLSTVETSITATALVSIGHYFNNSIMTTWVVLGYLLSYMGFSVIVARLSDVISRKSAAILCWVLFAGFSLASGLAQSLRQLIAFRTIQGIGGSGLFSLPLIILPELAPKRLWGLMSSFMGVSLACSYIVGPVLGGLIVQRTSWRWIYLFNAPIAVMAVAVLAVAWPTHSKEQTRKRDPIFAQIDIPGALLLLVASVLLVFALQEAGALRFNWNSSIIITALSISGISWVAFIAWISWLSFKTKLHAKPIFPILAVLRRPTGPALLITFLTGFPFFVVIINLPLRFQIVNGDNPIMAGVHLIPMLGISAFGSTIGGILSSRKNLTSYSVIIGSCFVLLGSGLLSTVSHSASISPSQYVYQLIFGFGTGISFSSSVLMTTLSNTPDKIGEKNFNVQHSCNGALGQARVLGGTIGLAIATIIFNHNIAADLSGTLSPKQLLQLQQSITTIFDLDPSQQVKVAVVFANSFNIQMRNCMYLSAAALVVALFTWQRNPASIADSRSQLDIAGETR</sequence>
<keyword evidence="2 5" id="KW-0812">Transmembrane</keyword>
<dbReference type="PANTHER" id="PTHR23501:SF43">
    <property type="entry name" value="MULTIDRUG TRANSPORTER, PUTATIVE (AFU_ORTHOLOGUE AFUA_6G03040)-RELATED"/>
    <property type="match status" value="1"/>
</dbReference>
<gene>
    <name evidence="7" type="ORF">OIDMADRAFT_103461</name>
</gene>
<evidence type="ECO:0000313" key="8">
    <source>
        <dbReference type="Proteomes" id="UP000054321"/>
    </source>
</evidence>
<feature type="transmembrane region" description="Helical" evidence="5">
    <location>
        <begin position="116"/>
        <end position="138"/>
    </location>
</feature>
<evidence type="ECO:0000256" key="2">
    <source>
        <dbReference type="ARBA" id="ARBA00022692"/>
    </source>
</evidence>
<feature type="transmembrane region" description="Helical" evidence="5">
    <location>
        <begin position="150"/>
        <end position="172"/>
    </location>
</feature>
<dbReference type="PROSITE" id="PS50850">
    <property type="entry name" value="MFS"/>
    <property type="match status" value="1"/>
</dbReference>
<feature type="transmembrane region" description="Helical" evidence="5">
    <location>
        <begin position="87"/>
        <end position="109"/>
    </location>
</feature>
<dbReference type="STRING" id="913774.A0A0C3CTG0"/>
<evidence type="ECO:0000256" key="1">
    <source>
        <dbReference type="ARBA" id="ARBA00004141"/>
    </source>
</evidence>
<feature type="transmembrane region" description="Helical" evidence="5">
    <location>
        <begin position="299"/>
        <end position="321"/>
    </location>
</feature>
<dbReference type="Pfam" id="PF07690">
    <property type="entry name" value="MFS_1"/>
    <property type="match status" value="1"/>
</dbReference>
<feature type="transmembrane region" description="Helical" evidence="5">
    <location>
        <begin position="62"/>
        <end position="81"/>
    </location>
</feature>
<feature type="transmembrane region" description="Helical" evidence="5">
    <location>
        <begin position="184"/>
        <end position="207"/>
    </location>
</feature>
<dbReference type="GO" id="GO:0022857">
    <property type="term" value="F:transmembrane transporter activity"/>
    <property type="evidence" value="ECO:0007669"/>
    <property type="project" value="InterPro"/>
</dbReference>
<reference evidence="8" key="2">
    <citation type="submission" date="2015-01" db="EMBL/GenBank/DDBJ databases">
        <title>Evolutionary Origins and Diversification of the Mycorrhizal Mutualists.</title>
        <authorList>
            <consortium name="DOE Joint Genome Institute"/>
            <consortium name="Mycorrhizal Genomics Consortium"/>
            <person name="Kohler A."/>
            <person name="Kuo A."/>
            <person name="Nagy L.G."/>
            <person name="Floudas D."/>
            <person name="Copeland A."/>
            <person name="Barry K.W."/>
            <person name="Cichocki N."/>
            <person name="Veneault-Fourrey C."/>
            <person name="LaButti K."/>
            <person name="Lindquist E.A."/>
            <person name="Lipzen A."/>
            <person name="Lundell T."/>
            <person name="Morin E."/>
            <person name="Murat C."/>
            <person name="Riley R."/>
            <person name="Ohm R."/>
            <person name="Sun H."/>
            <person name="Tunlid A."/>
            <person name="Henrissat B."/>
            <person name="Grigoriev I.V."/>
            <person name="Hibbett D.S."/>
            <person name="Martin F."/>
        </authorList>
    </citation>
    <scope>NUCLEOTIDE SEQUENCE [LARGE SCALE GENOMIC DNA]</scope>
    <source>
        <strain evidence="8">Zn</strain>
    </source>
</reference>
<dbReference type="InParanoid" id="A0A0C3CTG0"/>
<name>A0A0C3CTG0_OIDMZ</name>
<dbReference type="AlphaFoldDB" id="A0A0C3CTG0"/>
<organism evidence="7 8">
    <name type="scientific">Oidiodendron maius (strain Zn)</name>
    <dbReference type="NCBI Taxonomy" id="913774"/>
    <lineage>
        <taxon>Eukaryota</taxon>
        <taxon>Fungi</taxon>
        <taxon>Dikarya</taxon>
        <taxon>Ascomycota</taxon>
        <taxon>Pezizomycotina</taxon>
        <taxon>Leotiomycetes</taxon>
        <taxon>Leotiomycetes incertae sedis</taxon>
        <taxon>Myxotrichaceae</taxon>
        <taxon>Oidiodendron</taxon>
    </lineage>
</organism>
<accession>A0A0C3CTG0</accession>